<organism evidence="2 3">
    <name type="scientific">Eiseniibacteriota bacterium</name>
    <dbReference type="NCBI Taxonomy" id="2212470"/>
    <lineage>
        <taxon>Bacteria</taxon>
        <taxon>Candidatus Eiseniibacteriota</taxon>
    </lineage>
</organism>
<gene>
    <name evidence="2" type="ORF">E6K81_03640</name>
</gene>
<dbReference type="EMBL" id="VBPB01000054">
    <property type="protein sequence ID" value="TMQ73653.1"/>
    <property type="molecule type" value="Genomic_DNA"/>
</dbReference>
<sequence>MQFLASWSELSAFDLLRLLAPPGFLIAALLLPGVRVARVAALGVALAIPLLHELGTSPPLTAAWSALWLLVAWAAGAREGAARRPLAHPRGRVEAGTVGMLLGLALLALLVVAVARQDLSPEDARRASLGALILSLGLIHLMMRGHARRAGVSFASLGLGLQVLDGAARAAQVPQTLPQGGAVLIATAIAVALAMRVAASRERLAGTAWVSDAHDLHD</sequence>
<evidence type="ECO:0000313" key="2">
    <source>
        <dbReference type="EMBL" id="TMQ73653.1"/>
    </source>
</evidence>
<reference evidence="2 3" key="1">
    <citation type="journal article" date="2019" name="Nat. Microbiol.">
        <title>Mediterranean grassland soil C-N compound turnover is dependent on rainfall and depth, and is mediated by genomically divergent microorganisms.</title>
        <authorList>
            <person name="Diamond S."/>
            <person name="Andeer P.F."/>
            <person name="Li Z."/>
            <person name="Crits-Christoph A."/>
            <person name="Burstein D."/>
            <person name="Anantharaman K."/>
            <person name="Lane K.R."/>
            <person name="Thomas B.C."/>
            <person name="Pan C."/>
            <person name="Northen T.R."/>
            <person name="Banfield J.F."/>
        </authorList>
    </citation>
    <scope>NUCLEOTIDE SEQUENCE [LARGE SCALE GENOMIC DNA]</scope>
    <source>
        <strain evidence="2">WS_11</strain>
    </source>
</reference>
<feature type="transmembrane region" description="Helical" evidence="1">
    <location>
        <begin position="127"/>
        <end position="143"/>
    </location>
</feature>
<feature type="transmembrane region" description="Helical" evidence="1">
    <location>
        <begin position="98"/>
        <end position="115"/>
    </location>
</feature>
<name>A0A538UCN9_UNCEI</name>
<keyword evidence="1" id="KW-1133">Transmembrane helix</keyword>
<keyword evidence="1" id="KW-0472">Membrane</keyword>
<evidence type="ECO:0000313" key="3">
    <source>
        <dbReference type="Proteomes" id="UP000319771"/>
    </source>
</evidence>
<feature type="transmembrane region" description="Helical" evidence="1">
    <location>
        <begin position="180"/>
        <end position="199"/>
    </location>
</feature>
<dbReference type="Proteomes" id="UP000319771">
    <property type="component" value="Unassembled WGS sequence"/>
</dbReference>
<keyword evidence="1" id="KW-0812">Transmembrane</keyword>
<evidence type="ECO:0000256" key="1">
    <source>
        <dbReference type="SAM" id="Phobius"/>
    </source>
</evidence>
<feature type="transmembrane region" description="Helical" evidence="1">
    <location>
        <begin position="24"/>
        <end position="48"/>
    </location>
</feature>
<protein>
    <submittedName>
        <fullName evidence="2">Uncharacterized protein</fullName>
    </submittedName>
</protein>
<accession>A0A538UCN9</accession>
<dbReference type="AlphaFoldDB" id="A0A538UCN9"/>
<feature type="transmembrane region" description="Helical" evidence="1">
    <location>
        <begin position="60"/>
        <end position="77"/>
    </location>
</feature>
<proteinExistence type="predicted"/>
<comment type="caution">
    <text evidence="2">The sequence shown here is derived from an EMBL/GenBank/DDBJ whole genome shotgun (WGS) entry which is preliminary data.</text>
</comment>